<keyword evidence="2" id="KW-1185">Reference proteome</keyword>
<dbReference type="AlphaFoldDB" id="A0A561WE60"/>
<sequence length="99" mass="10979">MSTVKKPLTPFGQQLKHRHVVENDEFAAFARRIIRAHGRRVAAGDVEALRDLVALSTNLDNAIGEAVIGLRAFGYSWAEIGSRLGITRQAAQQRWGDRP</sequence>
<dbReference type="EMBL" id="VIXA01000002">
    <property type="protein sequence ID" value="TWG22168.1"/>
    <property type="molecule type" value="Genomic_DNA"/>
</dbReference>
<evidence type="ECO:0000313" key="1">
    <source>
        <dbReference type="EMBL" id="TWG22168.1"/>
    </source>
</evidence>
<name>A0A561WE60_9ACTN</name>
<accession>A0A561WE60</accession>
<gene>
    <name evidence="1" type="ORF">FHX75_12688</name>
</gene>
<dbReference type="OrthoDB" id="3579809at2"/>
<evidence type="ECO:0000313" key="2">
    <source>
        <dbReference type="Proteomes" id="UP000319927"/>
    </source>
</evidence>
<reference evidence="1 2" key="1">
    <citation type="submission" date="2019-06" db="EMBL/GenBank/DDBJ databases">
        <title>Sequencing the genomes of 1000 actinobacteria strains.</title>
        <authorList>
            <person name="Klenk H.-P."/>
        </authorList>
    </citation>
    <scope>NUCLEOTIDE SEQUENCE [LARGE SCALE GENOMIC DNA]</scope>
    <source>
        <strain evidence="1 2">DSM 102131</strain>
    </source>
</reference>
<organism evidence="1 2">
    <name type="scientific">Micromonospora palomenae</name>
    <dbReference type="NCBI Taxonomy" id="1461247"/>
    <lineage>
        <taxon>Bacteria</taxon>
        <taxon>Bacillati</taxon>
        <taxon>Actinomycetota</taxon>
        <taxon>Actinomycetes</taxon>
        <taxon>Micromonosporales</taxon>
        <taxon>Micromonosporaceae</taxon>
        <taxon>Micromonospora</taxon>
    </lineage>
</organism>
<dbReference type="Proteomes" id="UP000319927">
    <property type="component" value="Unassembled WGS sequence"/>
</dbReference>
<comment type="caution">
    <text evidence="1">The sequence shown here is derived from an EMBL/GenBank/DDBJ whole genome shotgun (WGS) entry which is preliminary data.</text>
</comment>
<proteinExistence type="predicted"/>
<protein>
    <recommendedName>
        <fullName evidence="3">Sigma-70-like protein</fullName>
    </recommendedName>
</protein>
<dbReference type="RefSeq" id="WP_154940222.1">
    <property type="nucleotide sequence ID" value="NZ_VIXA01000002.1"/>
</dbReference>
<evidence type="ECO:0008006" key="3">
    <source>
        <dbReference type="Google" id="ProtNLM"/>
    </source>
</evidence>